<evidence type="ECO:0000256" key="1">
    <source>
        <dbReference type="SAM" id="MobiDB-lite"/>
    </source>
</evidence>
<feature type="compositionally biased region" description="Low complexity" evidence="1">
    <location>
        <begin position="87"/>
        <end position="100"/>
    </location>
</feature>
<evidence type="ECO:0000313" key="3">
    <source>
        <dbReference type="Proteomes" id="UP000500826"/>
    </source>
</evidence>
<dbReference type="EMBL" id="CP053418">
    <property type="protein sequence ID" value="QJW85595.1"/>
    <property type="molecule type" value="Genomic_DNA"/>
</dbReference>
<keyword evidence="3" id="KW-1185">Reference proteome</keyword>
<dbReference type="Proteomes" id="UP000500826">
    <property type="component" value="Chromosome"/>
</dbReference>
<reference evidence="2 3" key="2">
    <citation type="submission" date="2020-05" db="EMBL/GenBank/DDBJ databases">
        <authorList>
            <person name="Khan S.A."/>
            <person name="Jeon C.O."/>
            <person name="Chun B.H."/>
        </authorList>
    </citation>
    <scope>NUCLEOTIDE SEQUENCE [LARGE SCALE GENOMIC DNA]</scope>
    <source>
        <strain evidence="2 3">H242</strain>
    </source>
</reference>
<gene>
    <name evidence="2" type="ORF">HK414_26955</name>
</gene>
<feature type="region of interest" description="Disordered" evidence="1">
    <location>
        <begin position="87"/>
        <end position="117"/>
    </location>
</feature>
<dbReference type="Pfam" id="PF11162">
    <property type="entry name" value="DUF2946"/>
    <property type="match status" value="1"/>
</dbReference>
<evidence type="ECO:0000313" key="2">
    <source>
        <dbReference type="EMBL" id="QJW85595.1"/>
    </source>
</evidence>
<reference evidence="2 3" key="1">
    <citation type="submission" date="2020-05" db="EMBL/GenBank/DDBJ databases">
        <title>Ramlibacter rhizophilus sp. nov., isolated from rhizosphere soil of national flower Mugunghwa from South Korea.</title>
        <authorList>
            <person name="Zheng-Fei Y."/>
            <person name="Huan T."/>
        </authorList>
    </citation>
    <scope>NUCLEOTIDE SEQUENCE [LARGE SCALE GENOMIC DNA]</scope>
    <source>
        <strain evidence="2 3">H242</strain>
    </source>
</reference>
<proteinExistence type="predicted"/>
<name>A0ABX6P891_9BURK</name>
<protein>
    <recommendedName>
        <fullName evidence="4">DUF2946 domain-containing protein</fullName>
    </recommendedName>
</protein>
<evidence type="ECO:0008006" key="4">
    <source>
        <dbReference type="Google" id="ProtNLM"/>
    </source>
</evidence>
<sequence>MHPLRSARFLARLVLAWFVLSLGVAIASPVVQPRGLDFICVGAGMKLLQTGDDGEAVPASGLDCPLCSTAAAPPPAPAAVALLAASHERAPSSARSAPPAHDLPVPPARGPPARETA</sequence>
<organism evidence="2 3">
    <name type="scientific">Ramlibacter terrae</name>
    <dbReference type="NCBI Taxonomy" id="2732511"/>
    <lineage>
        <taxon>Bacteria</taxon>
        <taxon>Pseudomonadati</taxon>
        <taxon>Pseudomonadota</taxon>
        <taxon>Betaproteobacteria</taxon>
        <taxon>Burkholderiales</taxon>
        <taxon>Comamonadaceae</taxon>
        <taxon>Ramlibacter</taxon>
    </lineage>
</organism>
<accession>A0ABX6P891</accession>
<dbReference type="InterPro" id="IPR021333">
    <property type="entry name" value="DUF2946"/>
</dbReference>